<dbReference type="GO" id="GO:0009791">
    <property type="term" value="P:post-embryonic development"/>
    <property type="evidence" value="ECO:0007669"/>
    <property type="project" value="UniProtKB-ARBA"/>
</dbReference>
<gene>
    <name evidence="3" type="ORF">ONB1V03_LOCUS3077</name>
</gene>
<dbReference type="GO" id="GO:0051239">
    <property type="term" value="P:regulation of multicellular organismal process"/>
    <property type="evidence" value="ECO:0007669"/>
    <property type="project" value="UniProtKB-ARBA"/>
</dbReference>
<evidence type="ECO:0000313" key="3">
    <source>
        <dbReference type="EMBL" id="CAD7641391.1"/>
    </source>
</evidence>
<feature type="domain" description="MH2" evidence="2">
    <location>
        <begin position="1"/>
        <end position="126"/>
    </location>
</feature>
<dbReference type="PANTHER" id="PTHR22742:SF2">
    <property type="entry name" value="EXPANSION, ISOFORM A-RELATED"/>
    <property type="match status" value="1"/>
</dbReference>
<keyword evidence="4" id="KW-1185">Reference proteome</keyword>
<proteinExistence type="predicted"/>
<dbReference type="InterPro" id="IPR008984">
    <property type="entry name" value="SMAD_FHA_dom_sf"/>
</dbReference>
<dbReference type="GO" id="GO:0050793">
    <property type="term" value="P:regulation of developmental process"/>
    <property type="evidence" value="ECO:0007669"/>
    <property type="project" value="UniProtKB-ARBA"/>
</dbReference>
<reference evidence="3" key="1">
    <citation type="submission" date="2020-11" db="EMBL/GenBank/DDBJ databases">
        <authorList>
            <person name="Tran Van P."/>
        </authorList>
    </citation>
    <scope>NUCLEOTIDE SEQUENCE</scope>
</reference>
<dbReference type="Proteomes" id="UP000728032">
    <property type="component" value="Unassembled WGS sequence"/>
</dbReference>
<dbReference type="EMBL" id="OC915661">
    <property type="protein sequence ID" value="CAD7641391.1"/>
    <property type="molecule type" value="Genomic_DNA"/>
</dbReference>
<dbReference type="OrthoDB" id="5973987at2759"/>
<dbReference type="GO" id="GO:0006355">
    <property type="term" value="P:regulation of DNA-templated transcription"/>
    <property type="evidence" value="ECO:0007669"/>
    <property type="project" value="InterPro"/>
</dbReference>
<dbReference type="InterPro" id="IPR001132">
    <property type="entry name" value="SMAD_dom_Dwarfin-type"/>
</dbReference>
<dbReference type="PROSITE" id="PS51076">
    <property type="entry name" value="MH2"/>
    <property type="match status" value="1"/>
</dbReference>
<accession>A0A7R9QEM8</accession>
<dbReference type="Gene3D" id="2.60.200.10">
    <property type="match status" value="2"/>
</dbReference>
<name>A0A7R9QEM8_9ACAR</name>
<evidence type="ECO:0000256" key="1">
    <source>
        <dbReference type="SAM" id="MobiDB-lite"/>
    </source>
</evidence>
<evidence type="ECO:0000313" key="4">
    <source>
        <dbReference type="Proteomes" id="UP000728032"/>
    </source>
</evidence>
<protein>
    <recommendedName>
        <fullName evidence="2">MH2 domain-containing protein</fullName>
    </recommendedName>
</protein>
<dbReference type="PANTHER" id="PTHR22742">
    <property type="entry name" value="EXPANSION, ISOFORM A-RELATED"/>
    <property type="match status" value="1"/>
</dbReference>
<evidence type="ECO:0000259" key="2">
    <source>
        <dbReference type="PROSITE" id="PS51076"/>
    </source>
</evidence>
<organism evidence="3">
    <name type="scientific">Oppiella nova</name>
    <dbReference type="NCBI Taxonomy" id="334625"/>
    <lineage>
        <taxon>Eukaryota</taxon>
        <taxon>Metazoa</taxon>
        <taxon>Ecdysozoa</taxon>
        <taxon>Arthropoda</taxon>
        <taxon>Chelicerata</taxon>
        <taxon>Arachnida</taxon>
        <taxon>Acari</taxon>
        <taxon>Acariformes</taxon>
        <taxon>Sarcoptiformes</taxon>
        <taxon>Oribatida</taxon>
        <taxon>Brachypylina</taxon>
        <taxon>Oppioidea</taxon>
        <taxon>Oppiidae</taxon>
        <taxon>Oppiella</taxon>
    </lineage>
</organism>
<dbReference type="InterPro" id="IPR017855">
    <property type="entry name" value="SMAD-like_dom_sf"/>
</dbReference>
<dbReference type="SUPFAM" id="SSF49879">
    <property type="entry name" value="SMAD/FHA domain"/>
    <property type="match status" value="1"/>
</dbReference>
<feature type="region of interest" description="Disordered" evidence="1">
    <location>
        <begin position="173"/>
        <end position="200"/>
    </location>
</feature>
<dbReference type="AlphaFoldDB" id="A0A7R9QEM8"/>
<feature type="compositionally biased region" description="Basic and acidic residues" evidence="1">
    <location>
        <begin position="178"/>
        <end position="194"/>
    </location>
</feature>
<sequence>MNGKRRVAKAYARAPVLTIDGSHDGFDGYRIGLNGFENPLLDVKTEEVMRYIGKFKTNVSRELRSAYPNRKKLENQCLSCIAFVRNSPNILDLPVYIMIINIVALDLLKSKLTLIPYTIRQKSQKSSNMGTTRIPDWVSLFDRHDKHGEEDPYSLPANGSSYDSSYYANNGTLLKKSTLREPKPPKLPPRDFGKYKNNKNPIHKLSTNQIQIPTPDYSQEEDFYTITPKTLKKKPLCNKRDEDPYYCGLEARVTNFMRPVPTQSKKSVAWRQMRKVFSSGYINTLLPPLTKKKRSKSYYYNSSESDPYASLNDTIYEPIYGRVSSNYSTNKYKPSTVRSRAYVTDWQNHY</sequence>
<dbReference type="EMBL" id="CAJPVJ010000836">
    <property type="protein sequence ID" value="CAG2163503.1"/>
    <property type="molecule type" value="Genomic_DNA"/>
</dbReference>